<gene>
    <name evidence="2" type="ORF">KPZU09_18600</name>
</gene>
<comment type="caution">
    <text evidence="2">The sequence shown here is derived from an EMBL/GenBank/DDBJ whole genome shotgun (WGS) entry which is preliminary data.</text>
</comment>
<reference evidence="2" key="1">
    <citation type="submission" date="2020-10" db="EMBL/GenBank/DDBJ databases">
        <title>Genome Sequence of ESBL Producing Zambian Clinical Strains.</title>
        <authorList>
            <person name="Shawa M."/>
            <person name="Furuta Y."/>
            <person name="Simbotwe M."/>
            <person name="Mulenga E."/>
            <person name="Mubanga M."/>
            <person name="Mulenga G."/>
            <person name="Kaile C."/>
            <person name="Zorigt T."/>
            <person name="Hang'ombe B."/>
            <person name="Higashi H."/>
        </authorList>
    </citation>
    <scope>NUCLEOTIDE SEQUENCE</scope>
    <source>
        <strain evidence="2">Zam_UTH_09</strain>
    </source>
</reference>
<evidence type="ECO:0000313" key="3">
    <source>
        <dbReference type="Proteomes" id="UP000655094"/>
    </source>
</evidence>
<dbReference type="InterPro" id="IPR009594">
    <property type="entry name" value="Tscrpt_reg_HTH_AraC_N"/>
</dbReference>
<organism evidence="2 3">
    <name type="scientific">Klebsiella pneumoniae</name>
    <dbReference type="NCBI Taxonomy" id="573"/>
    <lineage>
        <taxon>Bacteria</taxon>
        <taxon>Pseudomonadati</taxon>
        <taxon>Pseudomonadota</taxon>
        <taxon>Gammaproteobacteria</taxon>
        <taxon>Enterobacterales</taxon>
        <taxon>Enterobacteriaceae</taxon>
        <taxon>Klebsiella/Raoultella group</taxon>
        <taxon>Klebsiella</taxon>
        <taxon>Klebsiella pneumoniae complex</taxon>
    </lineage>
</organism>
<accession>A0A919LRT0</accession>
<dbReference type="Pfam" id="PF06719">
    <property type="entry name" value="AraC_N"/>
    <property type="match status" value="1"/>
</dbReference>
<evidence type="ECO:0000313" key="2">
    <source>
        <dbReference type="EMBL" id="GHK52124.1"/>
    </source>
</evidence>
<name>A0A919LRT0_KLEPN</name>
<evidence type="ECO:0000259" key="1">
    <source>
        <dbReference type="Pfam" id="PF06719"/>
    </source>
</evidence>
<dbReference type="EMBL" id="BNFF01000001">
    <property type="protein sequence ID" value="GHK52124.1"/>
    <property type="molecule type" value="Genomic_DNA"/>
</dbReference>
<feature type="domain" description="Transcription regulator HTH AraC N-terminal" evidence="1">
    <location>
        <begin position="1"/>
        <end position="45"/>
    </location>
</feature>
<dbReference type="AlphaFoldDB" id="A0A919LRT0"/>
<protein>
    <recommendedName>
        <fullName evidence="1">Transcription regulator HTH AraC N-terminal domain-containing protein</fullName>
    </recommendedName>
</protein>
<sequence length="60" mass="6253">MTTGLASFDYGPGEAMVIAADVPTTSQITEASQRFPYYALVLELDGYPARAAGGRAVRAG</sequence>
<proteinExistence type="predicted"/>
<dbReference type="Proteomes" id="UP000655094">
    <property type="component" value="Unassembled WGS sequence"/>
</dbReference>